<dbReference type="RefSeq" id="WP_049466104.1">
    <property type="nucleotide sequence ID" value="NZ_AP024684.1"/>
</dbReference>
<dbReference type="InterPro" id="IPR021457">
    <property type="entry name" value="DUF3108"/>
</dbReference>
<name>A0A246KTF3_9GAMM</name>
<reference evidence="3 4" key="1">
    <citation type="submission" date="2017-06" db="EMBL/GenBank/DDBJ databases">
        <authorList>
            <person name="Kim H.J."/>
            <person name="Triplett B.A."/>
        </authorList>
    </citation>
    <scope>NUCLEOTIDE SEQUENCE [LARGE SCALE GENOMIC DNA]</scope>
    <source>
        <strain evidence="3 4">S18795</strain>
    </source>
</reference>
<keyword evidence="5" id="KW-1185">Reference proteome</keyword>
<reference evidence="2 5" key="2">
    <citation type="submission" date="2021-05" db="EMBL/GenBank/DDBJ databases">
        <title>Complete Genome Sequence of Stenotrophomonas pavanii strain Y.</title>
        <authorList>
            <person name="Dohra H."/>
            <person name="Mohad Din A.R.J."/>
            <person name="Suzuki K."/>
            <person name="Fatma A."/>
            <person name="Honjyo M."/>
            <person name="Nishimura T."/>
            <person name="Moriuch R."/>
            <person name="Masuda K."/>
            <person name="Minoura A."/>
            <person name="Tashiro Y."/>
            <person name="Futamata H."/>
        </authorList>
    </citation>
    <scope>NUCLEOTIDE SEQUENCE [LARGE SCALE GENOMIC DNA]</scope>
    <source>
        <strain evidence="2">Berkeley</strain>
        <strain evidence="5">Y</strain>
    </source>
</reference>
<gene>
    <name evidence="3" type="ORF">CEE55_20310</name>
    <name evidence="2" type="ORF">STNY_R10840</name>
</gene>
<dbReference type="GeneID" id="93708096"/>
<evidence type="ECO:0000313" key="4">
    <source>
        <dbReference type="Proteomes" id="UP000197904"/>
    </source>
</evidence>
<dbReference type="Pfam" id="PF11306">
    <property type="entry name" value="DUF3108"/>
    <property type="match status" value="1"/>
</dbReference>
<sequence>MKTTTLLSTSLLLSLVVLPGVGWGQAQAPAASPAPAPVPAVQPPAEAAAPALPALAWEPPPLQPFSATYQAFYKGKEAGDASMQVTHTGGNQWRVDMQVVGRRGFASVLGLNIEQSTVFEERAGAYAPLSQSTVRKGLFLGKKAVGTYNWQAGTAQWSGDVEKKRAQPIPLQPGDQSALLINLAIMRDARPGATMHYRYVDMGKVRQHDYQAAPQTENVEVGDLSYNALRVYRTNGGNNETILWIANGVPTPVRILQREDGEDRVDLRLIEYQGV</sequence>
<proteinExistence type="predicted"/>
<evidence type="ECO:0000256" key="1">
    <source>
        <dbReference type="SAM" id="SignalP"/>
    </source>
</evidence>
<keyword evidence="1" id="KW-0732">Signal</keyword>
<dbReference type="Proteomes" id="UP000825066">
    <property type="component" value="Chromosome"/>
</dbReference>
<dbReference type="AlphaFoldDB" id="A0A246KTF3"/>
<feature type="signal peptide" evidence="1">
    <location>
        <begin position="1"/>
        <end position="28"/>
    </location>
</feature>
<protein>
    <submittedName>
        <fullName evidence="3">DUF3108 domain-containing protein</fullName>
    </submittedName>
</protein>
<dbReference type="Proteomes" id="UP000197904">
    <property type="component" value="Unassembled WGS sequence"/>
</dbReference>
<organism evidence="3 4">
    <name type="scientific">Stenotrophomonas pavanii</name>
    <dbReference type="NCBI Taxonomy" id="487698"/>
    <lineage>
        <taxon>Bacteria</taxon>
        <taxon>Pseudomonadati</taxon>
        <taxon>Pseudomonadota</taxon>
        <taxon>Gammaproteobacteria</taxon>
        <taxon>Lysobacterales</taxon>
        <taxon>Lysobacteraceae</taxon>
        <taxon>Stenotrophomonas</taxon>
    </lineage>
</organism>
<evidence type="ECO:0000313" key="3">
    <source>
        <dbReference type="EMBL" id="OWR27527.1"/>
    </source>
</evidence>
<dbReference type="EMBL" id="NIXP01000140">
    <property type="protein sequence ID" value="OWR27527.1"/>
    <property type="molecule type" value="Genomic_DNA"/>
</dbReference>
<accession>A0A246KTF3</accession>
<feature type="chain" id="PRO_5043152741" evidence="1">
    <location>
        <begin position="29"/>
        <end position="275"/>
    </location>
</feature>
<evidence type="ECO:0000313" key="2">
    <source>
        <dbReference type="EMBL" id="BCX42904.1"/>
    </source>
</evidence>
<evidence type="ECO:0000313" key="5">
    <source>
        <dbReference type="Proteomes" id="UP000825066"/>
    </source>
</evidence>
<dbReference type="EMBL" id="AP024684">
    <property type="protein sequence ID" value="BCX42904.1"/>
    <property type="molecule type" value="Genomic_DNA"/>
</dbReference>